<evidence type="ECO:0000313" key="1">
    <source>
        <dbReference type="EMBL" id="KAK8518471.1"/>
    </source>
</evidence>
<gene>
    <name evidence="1" type="ORF">V6N12_017618</name>
</gene>
<evidence type="ECO:0008006" key="3">
    <source>
        <dbReference type="Google" id="ProtNLM"/>
    </source>
</evidence>
<organism evidence="1 2">
    <name type="scientific">Hibiscus sabdariffa</name>
    <name type="common">roselle</name>
    <dbReference type="NCBI Taxonomy" id="183260"/>
    <lineage>
        <taxon>Eukaryota</taxon>
        <taxon>Viridiplantae</taxon>
        <taxon>Streptophyta</taxon>
        <taxon>Embryophyta</taxon>
        <taxon>Tracheophyta</taxon>
        <taxon>Spermatophyta</taxon>
        <taxon>Magnoliopsida</taxon>
        <taxon>eudicotyledons</taxon>
        <taxon>Gunneridae</taxon>
        <taxon>Pentapetalae</taxon>
        <taxon>rosids</taxon>
        <taxon>malvids</taxon>
        <taxon>Malvales</taxon>
        <taxon>Malvaceae</taxon>
        <taxon>Malvoideae</taxon>
        <taxon>Hibiscus</taxon>
    </lineage>
</organism>
<dbReference type="EMBL" id="JBBPBM010000053">
    <property type="protein sequence ID" value="KAK8518471.1"/>
    <property type="molecule type" value="Genomic_DNA"/>
</dbReference>
<evidence type="ECO:0000313" key="2">
    <source>
        <dbReference type="Proteomes" id="UP001472677"/>
    </source>
</evidence>
<comment type="caution">
    <text evidence="1">The sequence shown here is derived from an EMBL/GenBank/DDBJ whole genome shotgun (WGS) entry which is preliminary data.</text>
</comment>
<reference evidence="1 2" key="1">
    <citation type="journal article" date="2024" name="G3 (Bethesda)">
        <title>Genome assembly of Hibiscus sabdariffa L. provides insights into metabolisms of medicinal natural products.</title>
        <authorList>
            <person name="Kim T."/>
        </authorList>
    </citation>
    <scope>NUCLEOTIDE SEQUENCE [LARGE SCALE GENOMIC DNA]</scope>
    <source>
        <strain evidence="1">TK-2024</strain>
        <tissue evidence="1">Old leaves</tissue>
    </source>
</reference>
<proteinExistence type="predicted"/>
<dbReference type="Proteomes" id="UP001472677">
    <property type="component" value="Unassembled WGS sequence"/>
</dbReference>
<keyword evidence="2" id="KW-1185">Reference proteome</keyword>
<name>A0ABR2CI25_9ROSI</name>
<protein>
    <recommendedName>
        <fullName evidence="3">WAT1-related protein</fullName>
    </recommendedName>
</protein>
<sequence>MLKRRWMSNEERGPVLVSMFNPIGTVIAGLSFMQIARASATELALRRTTKNVQEPSSFGHVCYSPESRGRAAAIPRIPSILCE</sequence>
<accession>A0ABR2CI25</accession>